<feature type="domain" description="Glycosyl transferase family 1" evidence="2">
    <location>
        <begin position="197"/>
        <end position="359"/>
    </location>
</feature>
<dbReference type="InterPro" id="IPR001296">
    <property type="entry name" value="Glyco_trans_1"/>
</dbReference>
<dbReference type="RefSeq" id="WP_035194822.1">
    <property type="nucleotide sequence ID" value="NZ_JJRY01000005.1"/>
</dbReference>
<dbReference type="Gene3D" id="3.40.50.2000">
    <property type="entry name" value="Glycogen Phosphorylase B"/>
    <property type="match status" value="2"/>
</dbReference>
<feature type="domain" description="Glycosyltransferase subfamily 4-like N-terminal" evidence="3">
    <location>
        <begin position="72"/>
        <end position="182"/>
    </location>
</feature>
<dbReference type="PATRIC" id="fig|1348973.3.peg.1627"/>
<evidence type="ECO:0000313" key="4">
    <source>
        <dbReference type="EMBL" id="KEF38851.1"/>
    </source>
</evidence>
<dbReference type="SUPFAM" id="SSF53756">
    <property type="entry name" value="UDP-Glycosyltransferase/glycogen phosphorylase"/>
    <property type="match status" value="1"/>
</dbReference>
<evidence type="ECO:0000259" key="2">
    <source>
        <dbReference type="Pfam" id="PF00534"/>
    </source>
</evidence>
<dbReference type="InterPro" id="IPR028098">
    <property type="entry name" value="Glyco_trans_4-like_N"/>
</dbReference>
<evidence type="ECO:0000256" key="1">
    <source>
        <dbReference type="ARBA" id="ARBA00022679"/>
    </source>
</evidence>
<dbReference type="GO" id="GO:0009103">
    <property type="term" value="P:lipopolysaccharide biosynthetic process"/>
    <property type="evidence" value="ECO:0007669"/>
    <property type="project" value="TreeGrafter"/>
</dbReference>
<dbReference type="PANTHER" id="PTHR46401">
    <property type="entry name" value="GLYCOSYLTRANSFERASE WBBK-RELATED"/>
    <property type="match status" value="1"/>
</dbReference>
<dbReference type="CDD" id="cd03794">
    <property type="entry name" value="GT4_WbuB-like"/>
    <property type="match status" value="1"/>
</dbReference>
<comment type="caution">
    <text evidence="4">The sequence shown here is derived from an EMBL/GenBank/DDBJ whole genome shotgun (WGS) entry which is preliminary data.</text>
</comment>
<reference evidence="4 5" key="1">
    <citation type="submission" date="2014-04" db="EMBL/GenBank/DDBJ databases">
        <title>Draft genome sequence of Bacillus azotoformans MEV2011, a (co-) denitrifying strain unable to grow in the presence of oxygen.</title>
        <authorList>
            <person name="Nielsen M."/>
            <person name="Schreiber L."/>
            <person name="Finster K."/>
            <person name="Schramm A."/>
        </authorList>
    </citation>
    <scope>NUCLEOTIDE SEQUENCE [LARGE SCALE GENOMIC DNA]</scope>
    <source>
        <strain evidence="4 5">MEV2011</strain>
    </source>
</reference>
<dbReference type="GO" id="GO:0016757">
    <property type="term" value="F:glycosyltransferase activity"/>
    <property type="evidence" value="ECO:0007669"/>
    <property type="project" value="InterPro"/>
</dbReference>
<accession>A0A072NN04</accession>
<dbReference type="Pfam" id="PF00534">
    <property type="entry name" value="Glycos_transf_1"/>
    <property type="match status" value="1"/>
</dbReference>
<dbReference type="Proteomes" id="UP000027936">
    <property type="component" value="Unassembled WGS sequence"/>
</dbReference>
<name>A0A072NN04_SCHAZ</name>
<evidence type="ECO:0000313" key="5">
    <source>
        <dbReference type="Proteomes" id="UP000027936"/>
    </source>
</evidence>
<evidence type="ECO:0000259" key="3">
    <source>
        <dbReference type="Pfam" id="PF13439"/>
    </source>
</evidence>
<dbReference type="EMBL" id="JJRY01000005">
    <property type="protein sequence ID" value="KEF38851.1"/>
    <property type="molecule type" value="Genomic_DNA"/>
</dbReference>
<gene>
    <name evidence="4" type="ORF">M670_01666</name>
</gene>
<proteinExistence type="predicted"/>
<keyword evidence="1 4" id="KW-0808">Transferase</keyword>
<protein>
    <submittedName>
        <fullName evidence="4">Glycosyltransferase</fullName>
    </submittedName>
</protein>
<dbReference type="Pfam" id="PF13439">
    <property type="entry name" value="Glyco_transf_4"/>
    <property type="match status" value="1"/>
</dbReference>
<sequence length="382" mass="42722">MNKKVCMLVMNAVSSDPRVTKEANVVGQKCSLTVVGERHSHITAEHENAGAYQILRVNSIKKESGGGTSILNKITRKLASFVKIGLAAYKQKADIYHAHDFEMLPAAFLAAKLRKAKLVYDSHELWIEQRPDFPPLFKKVVMFVEGRLVKRTDVIITVNESIANELKNRYKLKEKPMILHNFTPKKTGATKLPAKQESDPIIVLYHGGYMKDRGLEELIKAFEHVNGNVVLHLRGFGPIEEELRNIAKDLIKAGKVVFCPPVSMRELVTAAQSADIGIIPYKPTCLNNLYSFPNKLSEYLMAGLAVCASDIPEIARLNQQVHFGALFDPFNPESIAAAINELASDKAQLLACRENALKWSLSEGNWEEESKKLDDLYNRLLV</sequence>
<dbReference type="PANTHER" id="PTHR46401:SF2">
    <property type="entry name" value="GLYCOSYLTRANSFERASE WBBK-RELATED"/>
    <property type="match status" value="1"/>
</dbReference>
<organism evidence="4 5">
    <name type="scientific">Schinkia azotoformans MEV2011</name>
    <dbReference type="NCBI Taxonomy" id="1348973"/>
    <lineage>
        <taxon>Bacteria</taxon>
        <taxon>Bacillati</taxon>
        <taxon>Bacillota</taxon>
        <taxon>Bacilli</taxon>
        <taxon>Bacillales</taxon>
        <taxon>Bacillaceae</taxon>
        <taxon>Calidifontibacillus/Schinkia group</taxon>
        <taxon>Schinkia</taxon>
    </lineage>
</organism>
<dbReference type="AlphaFoldDB" id="A0A072NN04"/>
<dbReference type="OrthoDB" id="9813214at2"/>